<dbReference type="InterPro" id="IPR027417">
    <property type="entry name" value="P-loop_NTPase"/>
</dbReference>
<dbReference type="STRING" id="2316362.A0A4Q2DHJ7"/>
<dbReference type="Pfam" id="PF01926">
    <property type="entry name" value="MMR_HSR1"/>
    <property type="match status" value="1"/>
</dbReference>
<dbReference type="EMBL" id="SDEE01000205">
    <property type="protein sequence ID" value="RXW19380.1"/>
    <property type="molecule type" value="Genomic_DNA"/>
</dbReference>
<dbReference type="AlphaFoldDB" id="A0A4Q2DHJ7"/>
<evidence type="ECO:0000259" key="1">
    <source>
        <dbReference type="Pfam" id="PF01926"/>
    </source>
</evidence>
<evidence type="ECO:0000313" key="3">
    <source>
        <dbReference type="Proteomes" id="UP000290288"/>
    </source>
</evidence>
<gene>
    <name evidence="2" type="ORF">EST38_g6469</name>
</gene>
<organism evidence="2 3">
    <name type="scientific">Candolleomyces aberdarensis</name>
    <dbReference type="NCBI Taxonomy" id="2316362"/>
    <lineage>
        <taxon>Eukaryota</taxon>
        <taxon>Fungi</taxon>
        <taxon>Dikarya</taxon>
        <taxon>Basidiomycota</taxon>
        <taxon>Agaricomycotina</taxon>
        <taxon>Agaricomycetes</taxon>
        <taxon>Agaricomycetidae</taxon>
        <taxon>Agaricales</taxon>
        <taxon>Agaricineae</taxon>
        <taxon>Psathyrellaceae</taxon>
        <taxon>Candolleomyces</taxon>
    </lineage>
</organism>
<protein>
    <recommendedName>
        <fullName evidence="1">G domain-containing protein</fullName>
    </recommendedName>
</protein>
<feature type="domain" description="G" evidence="1">
    <location>
        <begin position="1"/>
        <end position="62"/>
    </location>
</feature>
<dbReference type="Gene3D" id="3.40.50.300">
    <property type="entry name" value="P-loop containing nucleotide triphosphate hydrolases"/>
    <property type="match status" value="1"/>
</dbReference>
<proteinExistence type="predicted"/>
<dbReference type="SUPFAM" id="SSF52540">
    <property type="entry name" value="P-loop containing nucleoside triphosphate hydrolases"/>
    <property type="match status" value="1"/>
</dbReference>
<dbReference type="Proteomes" id="UP000290288">
    <property type="component" value="Unassembled WGS sequence"/>
</dbReference>
<name>A0A4Q2DHJ7_9AGAR</name>
<dbReference type="GO" id="GO:0005525">
    <property type="term" value="F:GTP binding"/>
    <property type="evidence" value="ECO:0007669"/>
    <property type="project" value="InterPro"/>
</dbReference>
<accession>A0A4Q2DHJ7</accession>
<evidence type="ECO:0000313" key="2">
    <source>
        <dbReference type="EMBL" id="RXW19380.1"/>
    </source>
</evidence>
<keyword evidence="3" id="KW-1185">Reference proteome</keyword>
<dbReference type="InterPro" id="IPR006073">
    <property type="entry name" value="GTP-bd"/>
</dbReference>
<comment type="caution">
    <text evidence="2">The sequence shown here is derived from an EMBL/GenBank/DDBJ whole genome shotgun (WGS) entry which is preliminary data.</text>
</comment>
<reference evidence="2 3" key="1">
    <citation type="submission" date="2019-01" db="EMBL/GenBank/DDBJ databases">
        <title>Draft genome sequence of Psathyrella aberdarensis IHI B618.</title>
        <authorList>
            <person name="Buettner E."/>
            <person name="Kellner H."/>
        </authorList>
    </citation>
    <scope>NUCLEOTIDE SEQUENCE [LARGE SCALE GENOMIC DNA]</scope>
    <source>
        <strain evidence="2 3">IHI B618</strain>
    </source>
</reference>
<dbReference type="OrthoDB" id="8954335at2759"/>
<sequence>MGPTGSGKSTFINAIVNKEVALVGHGLSTCTQQIKAHKYVLSQNSEVYPGKTVVLVDTPGFDDTAMHDSTRVFKDVVQWAAEYPKKQETSAGGKNSPGRITGFIYLQDISQKRINNRQNIDFSRLQQLLGEPGSESYSKLFLATFQWPPKPSELTSPSSVVDTTTAAATRGSASQSLIYQQAEDREKELKKKFWKDLVDKGARMVRVEDSVHDPHAVLLEVLRTLGQISSPLNPP</sequence>